<evidence type="ECO:0000313" key="2">
    <source>
        <dbReference type="Proteomes" id="UP001295684"/>
    </source>
</evidence>
<keyword evidence="2" id="KW-1185">Reference proteome</keyword>
<reference evidence="1" key="1">
    <citation type="submission" date="2023-07" db="EMBL/GenBank/DDBJ databases">
        <authorList>
            <consortium name="AG Swart"/>
            <person name="Singh M."/>
            <person name="Singh A."/>
            <person name="Seah K."/>
            <person name="Emmerich C."/>
        </authorList>
    </citation>
    <scope>NUCLEOTIDE SEQUENCE</scope>
    <source>
        <strain evidence="1">DP1</strain>
    </source>
</reference>
<dbReference type="EMBL" id="CAMPGE010025393">
    <property type="protein sequence ID" value="CAI2383154.1"/>
    <property type="molecule type" value="Genomic_DNA"/>
</dbReference>
<accession>A0AAD1Y224</accession>
<protein>
    <submittedName>
        <fullName evidence="1">Uncharacterized protein</fullName>
    </submittedName>
</protein>
<evidence type="ECO:0000313" key="1">
    <source>
        <dbReference type="EMBL" id="CAI2383154.1"/>
    </source>
</evidence>
<gene>
    <name evidence="1" type="ORF">ECRASSUSDP1_LOCUS24645</name>
</gene>
<dbReference type="AlphaFoldDB" id="A0AAD1Y224"/>
<sequence>MGLKDKLEDQKQKLSQEFQSFKNDEQVKQKMSEALDKVEKMWKRPNINGNLKKIRSMKSLSRRNKILSRKQKKLAKTLSRKLVLRMEIDHHLKLEKN</sequence>
<dbReference type="Proteomes" id="UP001295684">
    <property type="component" value="Unassembled WGS sequence"/>
</dbReference>
<comment type="caution">
    <text evidence="1">The sequence shown here is derived from an EMBL/GenBank/DDBJ whole genome shotgun (WGS) entry which is preliminary data.</text>
</comment>
<organism evidence="1 2">
    <name type="scientific">Euplotes crassus</name>
    <dbReference type="NCBI Taxonomy" id="5936"/>
    <lineage>
        <taxon>Eukaryota</taxon>
        <taxon>Sar</taxon>
        <taxon>Alveolata</taxon>
        <taxon>Ciliophora</taxon>
        <taxon>Intramacronucleata</taxon>
        <taxon>Spirotrichea</taxon>
        <taxon>Hypotrichia</taxon>
        <taxon>Euplotida</taxon>
        <taxon>Euplotidae</taxon>
        <taxon>Moneuplotes</taxon>
    </lineage>
</organism>
<name>A0AAD1Y224_EUPCR</name>
<proteinExistence type="predicted"/>